<feature type="transmembrane region" description="Helical" evidence="1">
    <location>
        <begin position="46"/>
        <end position="69"/>
    </location>
</feature>
<keyword evidence="1" id="KW-0812">Transmembrane</keyword>
<keyword evidence="3" id="KW-1185">Reference proteome</keyword>
<dbReference type="EMBL" id="LWDX02041812">
    <property type="protein sequence ID" value="OEL23725.1"/>
    <property type="molecule type" value="Genomic_DNA"/>
</dbReference>
<comment type="caution">
    <text evidence="2">The sequence shown here is derived from an EMBL/GenBank/DDBJ whole genome shotgun (WGS) entry which is preliminary data.</text>
</comment>
<evidence type="ECO:0000313" key="3">
    <source>
        <dbReference type="Proteomes" id="UP000095767"/>
    </source>
</evidence>
<keyword evidence="1" id="KW-1133">Transmembrane helix</keyword>
<feature type="transmembrane region" description="Helical" evidence="1">
    <location>
        <begin position="75"/>
        <end position="96"/>
    </location>
</feature>
<sequence>MAQLGEAVVLGGRDGLKHLFLDAARVVMLLGAAAAISTVGSPGANAALAFLGLLLWLLGVCFLTLVPVADWYPQAAMVGATMANAVLNQCFALSLWN</sequence>
<keyword evidence="1" id="KW-0472">Membrane</keyword>
<dbReference type="AlphaFoldDB" id="A0A1E5VF89"/>
<accession>A0A1E5VF89</accession>
<proteinExistence type="predicted"/>
<protein>
    <submittedName>
        <fullName evidence="2">Uncharacterized protein</fullName>
    </submittedName>
</protein>
<dbReference type="OrthoDB" id="10535562at2759"/>
<feature type="transmembrane region" description="Helical" evidence="1">
    <location>
        <begin position="20"/>
        <end position="39"/>
    </location>
</feature>
<reference evidence="2 3" key="1">
    <citation type="submission" date="2016-09" db="EMBL/GenBank/DDBJ databases">
        <title>The draft genome of Dichanthelium oligosanthes: A C3 panicoid grass species.</title>
        <authorList>
            <person name="Studer A.J."/>
            <person name="Schnable J.C."/>
            <person name="Brutnell T.P."/>
        </authorList>
    </citation>
    <scope>NUCLEOTIDE SEQUENCE [LARGE SCALE GENOMIC DNA]</scope>
    <source>
        <strain evidence="3">cv. Kellogg 1175</strain>
        <tissue evidence="2">Leaf</tissue>
    </source>
</reference>
<evidence type="ECO:0000313" key="2">
    <source>
        <dbReference type="EMBL" id="OEL23725.1"/>
    </source>
</evidence>
<name>A0A1E5VF89_9POAL</name>
<organism evidence="2 3">
    <name type="scientific">Dichanthelium oligosanthes</name>
    <dbReference type="NCBI Taxonomy" id="888268"/>
    <lineage>
        <taxon>Eukaryota</taxon>
        <taxon>Viridiplantae</taxon>
        <taxon>Streptophyta</taxon>
        <taxon>Embryophyta</taxon>
        <taxon>Tracheophyta</taxon>
        <taxon>Spermatophyta</taxon>
        <taxon>Magnoliopsida</taxon>
        <taxon>Liliopsida</taxon>
        <taxon>Poales</taxon>
        <taxon>Poaceae</taxon>
        <taxon>PACMAD clade</taxon>
        <taxon>Panicoideae</taxon>
        <taxon>Panicodae</taxon>
        <taxon>Paniceae</taxon>
        <taxon>Dichantheliinae</taxon>
        <taxon>Dichanthelium</taxon>
    </lineage>
</organism>
<gene>
    <name evidence="2" type="ORF">BAE44_0015256</name>
</gene>
<dbReference type="Proteomes" id="UP000095767">
    <property type="component" value="Unassembled WGS sequence"/>
</dbReference>
<evidence type="ECO:0000256" key="1">
    <source>
        <dbReference type="SAM" id="Phobius"/>
    </source>
</evidence>